<sequence>MGSTLGPLFLGVMYALLGLSTLFVVLRFYCRLYIVKMIRSDDWIMLVALVSAWGLGVTNNFHIKYGIGKHTVDNAKDYKKIIVPILTLWYVYQLQYLITLFLIKASILSFYRRISRERSYQISVWIVGGIIVAYTVAMLIVNLFECPRDITRAWSPGFPTGCNDLSIVYYAMASFNIISDIVILFLPFPMLLRLQTKKRNRVALLLIFSCGSIAVIASIVRINALYQNKKALDRGGDTSYLATYVLLWSQIEVNVAIITACAPAMKPFVSSVLQSARSTKPSYAQDGLGYTGSAAQGGGRVMPLRSLGIRETRGPVGNTTTIGGGLNESQEDMVFKGDGIVRTVEVKVDMEVDGRSEDSIRQLEFGR</sequence>
<dbReference type="EMBL" id="NESQ01000139">
    <property type="protein sequence ID" value="PUU77817.1"/>
    <property type="molecule type" value="Genomic_DNA"/>
</dbReference>
<dbReference type="PANTHER" id="PTHR33048">
    <property type="entry name" value="PTH11-LIKE INTEGRAL MEMBRANE PROTEIN (AFU_ORTHOLOGUE AFUA_5G11245)"/>
    <property type="match status" value="1"/>
</dbReference>
<evidence type="ECO:0000313" key="8">
    <source>
        <dbReference type="EMBL" id="PUU77817.1"/>
    </source>
</evidence>
<dbReference type="OrthoDB" id="3934549at2759"/>
<dbReference type="InterPro" id="IPR052337">
    <property type="entry name" value="SAT4-like"/>
</dbReference>
<comment type="caution">
    <text evidence="8">The sequence shown here is derived from an EMBL/GenBank/DDBJ whole genome shotgun (WGS) entry which is preliminary data.</text>
</comment>
<keyword evidence="2 6" id="KW-0812">Transmembrane</keyword>
<keyword evidence="4 6" id="KW-0472">Membrane</keyword>
<dbReference type="AlphaFoldDB" id="A0A2T6ZQR7"/>
<dbReference type="STRING" id="42251.A0A2T6ZQR7"/>
<evidence type="ECO:0000256" key="4">
    <source>
        <dbReference type="ARBA" id="ARBA00023136"/>
    </source>
</evidence>
<feature type="transmembrane region" description="Helical" evidence="6">
    <location>
        <begin position="12"/>
        <end position="30"/>
    </location>
</feature>
<dbReference type="Proteomes" id="UP000244722">
    <property type="component" value="Unassembled WGS sequence"/>
</dbReference>
<gene>
    <name evidence="8" type="ORF">B9Z19DRAFT_1049650</name>
</gene>
<feature type="transmembrane region" description="Helical" evidence="6">
    <location>
        <begin position="202"/>
        <end position="222"/>
    </location>
</feature>
<evidence type="ECO:0000313" key="9">
    <source>
        <dbReference type="Proteomes" id="UP000244722"/>
    </source>
</evidence>
<comment type="similarity">
    <text evidence="5">Belongs to the SAT4 family.</text>
</comment>
<accession>A0A2T6ZQR7</accession>
<feature type="transmembrane region" description="Helical" evidence="6">
    <location>
        <begin position="42"/>
        <end position="61"/>
    </location>
</feature>
<feature type="transmembrane region" description="Helical" evidence="6">
    <location>
        <begin position="167"/>
        <end position="190"/>
    </location>
</feature>
<evidence type="ECO:0000259" key="7">
    <source>
        <dbReference type="Pfam" id="PF20684"/>
    </source>
</evidence>
<protein>
    <recommendedName>
        <fullName evidence="7">Rhodopsin domain-containing protein</fullName>
    </recommendedName>
</protein>
<evidence type="ECO:0000256" key="2">
    <source>
        <dbReference type="ARBA" id="ARBA00022692"/>
    </source>
</evidence>
<dbReference type="InterPro" id="IPR049326">
    <property type="entry name" value="Rhodopsin_dom_fungi"/>
</dbReference>
<evidence type="ECO:0000256" key="1">
    <source>
        <dbReference type="ARBA" id="ARBA00004141"/>
    </source>
</evidence>
<dbReference type="PANTHER" id="PTHR33048:SF123">
    <property type="entry name" value="INTEGRAL MEMBRANE PROTEIN"/>
    <property type="match status" value="1"/>
</dbReference>
<organism evidence="8 9">
    <name type="scientific">Tuber borchii</name>
    <name type="common">White truffle</name>
    <dbReference type="NCBI Taxonomy" id="42251"/>
    <lineage>
        <taxon>Eukaryota</taxon>
        <taxon>Fungi</taxon>
        <taxon>Dikarya</taxon>
        <taxon>Ascomycota</taxon>
        <taxon>Pezizomycotina</taxon>
        <taxon>Pezizomycetes</taxon>
        <taxon>Pezizales</taxon>
        <taxon>Tuberaceae</taxon>
        <taxon>Tuber</taxon>
    </lineage>
</organism>
<evidence type="ECO:0000256" key="6">
    <source>
        <dbReference type="SAM" id="Phobius"/>
    </source>
</evidence>
<evidence type="ECO:0000256" key="3">
    <source>
        <dbReference type="ARBA" id="ARBA00022989"/>
    </source>
</evidence>
<dbReference type="Pfam" id="PF20684">
    <property type="entry name" value="Fung_rhodopsin"/>
    <property type="match status" value="1"/>
</dbReference>
<evidence type="ECO:0000256" key="5">
    <source>
        <dbReference type="ARBA" id="ARBA00038359"/>
    </source>
</evidence>
<keyword evidence="3 6" id="KW-1133">Transmembrane helix</keyword>
<reference evidence="8 9" key="1">
    <citation type="submission" date="2017-04" db="EMBL/GenBank/DDBJ databases">
        <title>Draft genome sequence of Tuber borchii Vittad., a whitish edible truffle.</title>
        <authorList>
            <consortium name="DOE Joint Genome Institute"/>
            <person name="Murat C."/>
            <person name="Kuo A."/>
            <person name="Barry K.W."/>
            <person name="Clum A."/>
            <person name="Dockter R.B."/>
            <person name="Fauchery L."/>
            <person name="Iotti M."/>
            <person name="Kohler A."/>
            <person name="Labutti K."/>
            <person name="Lindquist E.A."/>
            <person name="Lipzen A."/>
            <person name="Ohm R.A."/>
            <person name="Wang M."/>
            <person name="Grigoriev I.V."/>
            <person name="Zambonelli A."/>
            <person name="Martin F.M."/>
        </authorList>
    </citation>
    <scope>NUCLEOTIDE SEQUENCE [LARGE SCALE GENOMIC DNA]</scope>
    <source>
        <strain evidence="8 9">Tbo3840</strain>
    </source>
</reference>
<name>A0A2T6ZQR7_TUBBO</name>
<feature type="domain" description="Rhodopsin" evidence="7">
    <location>
        <begin position="26"/>
        <end position="270"/>
    </location>
</feature>
<feature type="transmembrane region" description="Helical" evidence="6">
    <location>
        <begin position="124"/>
        <end position="144"/>
    </location>
</feature>
<feature type="transmembrane region" description="Helical" evidence="6">
    <location>
        <begin position="81"/>
        <end position="103"/>
    </location>
</feature>
<keyword evidence="9" id="KW-1185">Reference proteome</keyword>
<dbReference type="GO" id="GO:0016020">
    <property type="term" value="C:membrane"/>
    <property type="evidence" value="ECO:0007669"/>
    <property type="project" value="UniProtKB-SubCell"/>
</dbReference>
<comment type="subcellular location">
    <subcellularLocation>
        <location evidence="1">Membrane</location>
        <topology evidence="1">Multi-pass membrane protein</topology>
    </subcellularLocation>
</comment>
<proteinExistence type="inferred from homology"/>